<feature type="compositionally biased region" description="Basic and acidic residues" evidence="6">
    <location>
        <begin position="446"/>
        <end position="457"/>
    </location>
</feature>
<dbReference type="GeneID" id="7442085"/>
<dbReference type="SMART" id="SM00415">
    <property type="entry name" value="HSF"/>
    <property type="match status" value="1"/>
</dbReference>
<dbReference type="RefSeq" id="XP_002289646.1">
    <property type="nucleotide sequence ID" value="XM_002289610.1"/>
</dbReference>
<evidence type="ECO:0000313" key="8">
    <source>
        <dbReference type="EMBL" id="EED93183.1"/>
    </source>
</evidence>
<dbReference type="EMBL" id="CM000641">
    <property type="protein sequence ID" value="EED93183.1"/>
    <property type="molecule type" value="Genomic_DNA"/>
</dbReference>
<dbReference type="eggNOG" id="KOG0627">
    <property type="taxonomic scope" value="Eukaryota"/>
</dbReference>
<feature type="domain" description="HSF-type DNA-binding" evidence="7">
    <location>
        <begin position="43"/>
        <end position="155"/>
    </location>
</feature>
<reference evidence="8 9" key="1">
    <citation type="journal article" date="2004" name="Science">
        <title>The genome of the diatom Thalassiosira pseudonana: ecology, evolution, and metabolism.</title>
        <authorList>
            <person name="Armbrust E.V."/>
            <person name="Berges J.A."/>
            <person name="Bowler C."/>
            <person name="Green B.R."/>
            <person name="Martinez D."/>
            <person name="Putnam N.H."/>
            <person name="Zhou S."/>
            <person name="Allen A.E."/>
            <person name="Apt K.E."/>
            <person name="Bechner M."/>
            <person name="Brzezinski M.A."/>
            <person name="Chaal B.K."/>
            <person name="Chiovitti A."/>
            <person name="Davis A.K."/>
            <person name="Demarest M.S."/>
            <person name="Detter J.C."/>
            <person name="Glavina T."/>
            <person name="Goodstein D."/>
            <person name="Hadi M.Z."/>
            <person name="Hellsten U."/>
            <person name="Hildebrand M."/>
            <person name="Jenkins B.D."/>
            <person name="Jurka J."/>
            <person name="Kapitonov V.V."/>
            <person name="Kroger N."/>
            <person name="Lau W.W."/>
            <person name="Lane T.W."/>
            <person name="Larimer F.W."/>
            <person name="Lippmeier J.C."/>
            <person name="Lucas S."/>
            <person name="Medina M."/>
            <person name="Montsant A."/>
            <person name="Obornik M."/>
            <person name="Parker M.S."/>
            <person name="Palenik B."/>
            <person name="Pazour G.J."/>
            <person name="Richardson P.M."/>
            <person name="Rynearson T.A."/>
            <person name="Saito M.A."/>
            <person name="Schwartz D.C."/>
            <person name="Thamatrakoln K."/>
            <person name="Valentin K."/>
            <person name="Vardi A."/>
            <person name="Wilkerson F.P."/>
            <person name="Rokhsar D.S."/>
        </authorList>
    </citation>
    <scope>NUCLEOTIDE SEQUENCE [LARGE SCALE GENOMIC DNA]</scope>
    <source>
        <strain evidence="8 9">CCMP1335</strain>
    </source>
</reference>
<gene>
    <name evidence="8" type="ORF">THAPSDRAFT_22124</name>
</gene>
<evidence type="ECO:0000256" key="3">
    <source>
        <dbReference type="ARBA" id="ARBA00023242"/>
    </source>
</evidence>
<dbReference type="OMA" id="GICAWSE"/>
<keyword evidence="3" id="KW-0539">Nucleus</keyword>
<dbReference type="STRING" id="35128.B8C159"/>
<dbReference type="InParanoid" id="B8C159"/>
<evidence type="ECO:0000256" key="1">
    <source>
        <dbReference type="ARBA" id="ARBA00004123"/>
    </source>
</evidence>
<keyword evidence="5" id="KW-0175">Coiled coil</keyword>
<name>B8C159_THAPS</name>
<evidence type="ECO:0000256" key="2">
    <source>
        <dbReference type="ARBA" id="ARBA00023125"/>
    </source>
</evidence>
<comment type="subcellular location">
    <subcellularLocation>
        <location evidence="1">Nucleus</location>
    </subcellularLocation>
</comment>
<evidence type="ECO:0000256" key="5">
    <source>
        <dbReference type="SAM" id="Coils"/>
    </source>
</evidence>
<evidence type="ECO:0000256" key="6">
    <source>
        <dbReference type="SAM" id="MobiDB-lite"/>
    </source>
</evidence>
<feature type="region of interest" description="Disordered" evidence="6">
    <location>
        <begin position="436"/>
        <end position="457"/>
    </location>
</feature>
<dbReference type="GO" id="GO:0043565">
    <property type="term" value="F:sequence-specific DNA binding"/>
    <property type="evidence" value="ECO:0007669"/>
    <property type="project" value="InterPro"/>
</dbReference>
<dbReference type="Proteomes" id="UP000001449">
    <property type="component" value="Chromosome 4"/>
</dbReference>
<dbReference type="PRINTS" id="PR00056">
    <property type="entry name" value="HSFDOMAIN"/>
</dbReference>
<keyword evidence="2" id="KW-0238">DNA-binding</keyword>
<dbReference type="PaxDb" id="35128-Thaps22124"/>
<proteinExistence type="inferred from homology"/>
<organism evidence="8 9">
    <name type="scientific">Thalassiosira pseudonana</name>
    <name type="common">Marine diatom</name>
    <name type="synonym">Cyclotella nana</name>
    <dbReference type="NCBI Taxonomy" id="35128"/>
    <lineage>
        <taxon>Eukaryota</taxon>
        <taxon>Sar</taxon>
        <taxon>Stramenopiles</taxon>
        <taxon>Ochrophyta</taxon>
        <taxon>Bacillariophyta</taxon>
        <taxon>Coscinodiscophyceae</taxon>
        <taxon>Thalassiosirophycidae</taxon>
        <taxon>Thalassiosirales</taxon>
        <taxon>Thalassiosiraceae</taxon>
        <taxon>Thalassiosira</taxon>
    </lineage>
</organism>
<feature type="region of interest" description="Disordered" evidence="6">
    <location>
        <begin position="1"/>
        <end position="37"/>
    </location>
</feature>
<dbReference type="PANTHER" id="PTHR10015:SF206">
    <property type="entry name" value="HSF-TYPE DNA-BINDING DOMAIN-CONTAINING PROTEIN"/>
    <property type="match status" value="1"/>
</dbReference>
<keyword evidence="9" id="KW-1185">Reference proteome</keyword>
<dbReference type="FunFam" id="1.10.10.10:FF:000589">
    <property type="entry name" value="HSF-type DNA-binding, putative"/>
    <property type="match status" value="1"/>
</dbReference>
<evidence type="ECO:0000259" key="7">
    <source>
        <dbReference type="SMART" id="SM00415"/>
    </source>
</evidence>
<dbReference type="PANTHER" id="PTHR10015">
    <property type="entry name" value="HEAT SHOCK TRANSCRIPTION FACTOR"/>
    <property type="match status" value="1"/>
</dbReference>
<dbReference type="InterPro" id="IPR036390">
    <property type="entry name" value="WH_DNA-bd_sf"/>
</dbReference>
<dbReference type="InterPro" id="IPR036388">
    <property type="entry name" value="WH-like_DNA-bd_sf"/>
</dbReference>
<sequence length="457" mass="48682">MSPPNKRRTKEEDGNEPPAKKKAPEGGGLSDDDDSAAGSNVGSIPIFLKKTYTMIESCDDGICAWSEDGTMFVVKDPDAFATNVIPQYFDHNKFSSFARQLNFYGFRKSEFMPTLFQTKPIRNADIDPNTGKHVTFYNEKFRRGRYDLLKTIQRSTRSGGAQASLQDQQREMDSLRNQVSSLEKRVHDLEASIQSRVETFMMEVIGQSRQQQLHPSLFPSQMGSMQGMSLMPQQMGIDTASAMARVAARSFGSVGNSAAAAAWENPLLGAQAARGNGGATLPPHPKQKNLPPVGAMPNASNTASILNSVPSASFRGMSTASLRNGWDEKIFNSLLMSEGASRAASLASFNQASLGGGAGLAAYAAAQQMQTQQGYAGFLQDRAQALLHGVNSDLRGLGNAGLHTNALVQEGGGAGGRSNLHRQSTAEILLEAAGELGGANNGTASGKKDADGKNANV</sequence>
<dbReference type="Pfam" id="PF00447">
    <property type="entry name" value="HSF_DNA-bind"/>
    <property type="match status" value="1"/>
</dbReference>
<dbReference type="InterPro" id="IPR000232">
    <property type="entry name" value="HSF_DNA-bd"/>
</dbReference>
<protein>
    <recommendedName>
        <fullName evidence="7">HSF-type DNA-binding domain-containing protein</fullName>
    </recommendedName>
</protein>
<evidence type="ECO:0000313" key="9">
    <source>
        <dbReference type="Proteomes" id="UP000001449"/>
    </source>
</evidence>
<dbReference type="Gene3D" id="1.10.10.10">
    <property type="entry name" value="Winged helix-like DNA-binding domain superfamily/Winged helix DNA-binding domain"/>
    <property type="match status" value="1"/>
</dbReference>
<comment type="similarity">
    <text evidence="4">Belongs to the HSF family.</text>
</comment>
<accession>B8C159</accession>
<dbReference type="HOGENOM" id="CLU_599229_0_0_1"/>
<evidence type="ECO:0000256" key="4">
    <source>
        <dbReference type="RuleBase" id="RU004020"/>
    </source>
</evidence>
<dbReference type="KEGG" id="tps:THAPSDRAFT_22124"/>
<reference evidence="8 9" key="2">
    <citation type="journal article" date="2008" name="Nature">
        <title>The Phaeodactylum genome reveals the evolutionary history of diatom genomes.</title>
        <authorList>
            <person name="Bowler C."/>
            <person name="Allen A.E."/>
            <person name="Badger J.H."/>
            <person name="Grimwood J."/>
            <person name="Jabbari K."/>
            <person name="Kuo A."/>
            <person name="Maheswari U."/>
            <person name="Martens C."/>
            <person name="Maumus F."/>
            <person name="Otillar R.P."/>
            <person name="Rayko E."/>
            <person name="Salamov A."/>
            <person name="Vandepoele K."/>
            <person name="Beszteri B."/>
            <person name="Gruber A."/>
            <person name="Heijde M."/>
            <person name="Katinka M."/>
            <person name="Mock T."/>
            <person name="Valentin K."/>
            <person name="Verret F."/>
            <person name="Berges J.A."/>
            <person name="Brownlee C."/>
            <person name="Cadoret J.P."/>
            <person name="Chiovitti A."/>
            <person name="Choi C.J."/>
            <person name="Coesel S."/>
            <person name="De Martino A."/>
            <person name="Detter J.C."/>
            <person name="Durkin C."/>
            <person name="Falciatore A."/>
            <person name="Fournet J."/>
            <person name="Haruta M."/>
            <person name="Huysman M.J."/>
            <person name="Jenkins B.D."/>
            <person name="Jiroutova K."/>
            <person name="Jorgensen R.E."/>
            <person name="Joubert Y."/>
            <person name="Kaplan A."/>
            <person name="Kroger N."/>
            <person name="Kroth P.G."/>
            <person name="La Roche J."/>
            <person name="Lindquist E."/>
            <person name="Lommer M."/>
            <person name="Martin-Jezequel V."/>
            <person name="Lopez P.J."/>
            <person name="Lucas S."/>
            <person name="Mangogna M."/>
            <person name="McGinnis K."/>
            <person name="Medlin L.K."/>
            <person name="Montsant A."/>
            <person name="Oudot-Le Secq M.P."/>
            <person name="Napoli C."/>
            <person name="Obornik M."/>
            <person name="Parker M.S."/>
            <person name="Petit J.L."/>
            <person name="Porcel B.M."/>
            <person name="Poulsen N."/>
            <person name="Robison M."/>
            <person name="Rychlewski L."/>
            <person name="Rynearson T.A."/>
            <person name="Schmutz J."/>
            <person name="Shapiro H."/>
            <person name="Siaut M."/>
            <person name="Stanley M."/>
            <person name="Sussman M.R."/>
            <person name="Taylor A.R."/>
            <person name="Vardi A."/>
            <person name="von Dassow P."/>
            <person name="Vyverman W."/>
            <person name="Willis A."/>
            <person name="Wyrwicz L.S."/>
            <person name="Rokhsar D.S."/>
            <person name="Weissenbach J."/>
            <person name="Armbrust E.V."/>
            <person name="Green B.R."/>
            <person name="Van de Peer Y."/>
            <person name="Grigoriev I.V."/>
        </authorList>
    </citation>
    <scope>NUCLEOTIDE SEQUENCE [LARGE SCALE GENOMIC DNA]</scope>
    <source>
        <strain evidence="8 9">CCMP1335</strain>
    </source>
</reference>
<dbReference type="AlphaFoldDB" id="B8C159"/>
<dbReference type="SUPFAM" id="SSF46785">
    <property type="entry name" value="Winged helix' DNA-binding domain"/>
    <property type="match status" value="1"/>
</dbReference>
<feature type="coiled-coil region" evidence="5">
    <location>
        <begin position="158"/>
        <end position="192"/>
    </location>
</feature>
<dbReference type="GO" id="GO:0005634">
    <property type="term" value="C:nucleus"/>
    <property type="evidence" value="ECO:0007669"/>
    <property type="project" value="UniProtKB-SubCell"/>
</dbReference>
<dbReference type="GO" id="GO:0003700">
    <property type="term" value="F:DNA-binding transcription factor activity"/>
    <property type="evidence" value="ECO:0007669"/>
    <property type="project" value="InterPro"/>
</dbReference>